<dbReference type="RefSeq" id="XP_018228492.1">
    <property type="nucleotide sequence ID" value="XM_018375284.1"/>
</dbReference>
<proteinExistence type="predicted"/>
<reference evidence="2" key="1">
    <citation type="journal article" date="2016" name="Nat. Commun.">
        <title>Genome analysis of three Pneumocystis species reveals adaptation mechanisms to life exclusively in mammalian hosts.</title>
        <authorList>
            <person name="Ma L."/>
            <person name="Chen Z."/>
            <person name="Huang D.W."/>
            <person name="Kutty G."/>
            <person name="Ishihara M."/>
            <person name="Wang H."/>
            <person name="Abouelleil A."/>
            <person name="Bishop L."/>
            <person name="Davey E."/>
            <person name="Deng R."/>
            <person name="Deng X."/>
            <person name="Fan L."/>
            <person name="Fantoni G."/>
            <person name="Fitzgerald M."/>
            <person name="Gogineni E."/>
            <person name="Goldberg J.M."/>
            <person name="Handley G."/>
            <person name="Hu X."/>
            <person name="Huber C."/>
            <person name="Jiao X."/>
            <person name="Jones K."/>
            <person name="Levin J.Z."/>
            <person name="Liu Y."/>
            <person name="Macdonald P."/>
            <person name="Melnikov A."/>
            <person name="Raley C."/>
            <person name="Sassi M."/>
            <person name="Sherman B.T."/>
            <person name="Song X."/>
            <person name="Sykes S."/>
            <person name="Tran B."/>
            <person name="Walsh L."/>
            <person name="Xia Y."/>
            <person name="Yang J."/>
            <person name="Young S."/>
            <person name="Zeng Q."/>
            <person name="Zheng X."/>
            <person name="Stephens R."/>
            <person name="Nusbaum C."/>
            <person name="Birren B.W."/>
            <person name="Azadi P."/>
            <person name="Lempicki R.A."/>
            <person name="Cuomo C.A."/>
            <person name="Kovacs J.A."/>
        </authorList>
    </citation>
    <scope>NUCLEOTIDE SEQUENCE [LARGE SCALE GENOMIC DNA]</scope>
    <source>
        <strain evidence="2">RU7</strain>
    </source>
</reference>
<comment type="caution">
    <text evidence="1">The sequence shown here is derived from an EMBL/GenBank/DDBJ whole genome shotgun (WGS) entry which is preliminary data.</text>
</comment>
<dbReference type="VEuPathDB" id="FungiDB:T551_03021"/>
<sequence>MIQVFQKKRVEIALFLDQTVEYTKCGKEFFCMEKLLFFADQSLKFLANINDFLKQMNQEEIEHVSSGMKDRKIVLRLFECVMSLCLSLSQRYTSILDHETHDIMSKTLDRNPMKNTLWNNEKLMINNSGIFEQMICVFDNILKNDVFMNTFNIKEKSVLCILNIYGELGFGPASENKNWLEKFYSLLER</sequence>
<dbReference type="Proteomes" id="UP000053447">
    <property type="component" value="Unassembled WGS sequence"/>
</dbReference>
<dbReference type="EMBL" id="LFWA01000014">
    <property type="protein sequence ID" value="KTW27522.1"/>
    <property type="molecule type" value="Genomic_DNA"/>
</dbReference>
<evidence type="ECO:0000313" key="2">
    <source>
        <dbReference type="Proteomes" id="UP000053447"/>
    </source>
</evidence>
<organism evidence="1 2">
    <name type="scientific">Pneumocystis jirovecii (strain RU7)</name>
    <name type="common">Human pneumocystis pneumonia agent</name>
    <dbReference type="NCBI Taxonomy" id="1408657"/>
    <lineage>
        <taxon>Eukaryota</taxon>
        <taxon>Fungi</taxon>
        <taxon>Dikarya</taxon>
        <taxon>Ascomycota</taxon>
        <taxon>Taphrinomycotina</taxon>
        <taxon>Pneumocystomycetes</taxon>
        <taxon>Pneumocystaceae</taxon>
        <taxon>Pneumocystis</taxon>
    </lineage>
</organism>
<dbReference type="AlphaFoldDB" id="A0A0W4ZGM3"/>
<accession>A0A0W4ZGM3</accession>
<gene>
    <name evidence="1" type="ORF">T551_03021</name>
</gene>
<keyword evidence="2" id="KW-1185">Reference proteome</keyword>
<dbReference type="GeneID" id="28941539"/>
<protein>
    <submittedName>
        <fullName evidence="1">Uncharacterized protein</fullName>
    </submittedName>
</protein>
<name>A0A0W4ZGM3_PNEJ7</name>
<evidence type="ECO:0000313" key="1">
    <source>
        <dbReference type="EMBL" id="KTW27522.1"/>
    </source>
</evidence>